<dbReference type="FunFam" id="3.40.50.300:FF:000016">
    <property type="entry name" value="Oligopeptide ABC transporter ATP-binding component"/>
    <property type="match status" value="1"/>
</dbReference>
<dbReference type="InterPro" id="IPR013563">
    <property type="entry name" value="Oligopep_ABC_C"/>
</dbReference>
<keyword evidence="5" id="KW-0547">Nucleotide-binding</keyword>
<dbReference type="InterPro" id="IPR050388">
    <property type="entry name" value="ABC_Ni/Peptide_Import"/>
</dbReference>
<reference evidence="11 12" key="1">
    <citation type="submission" date="2016-11" db="EMBL/GenBank/DDBJ databases">
        <authorList>
            <person name="Jaros S."/>
            <person name="Januszkiewicz K."/>
            <person name="Wedrychowicz H."/>
        </authorList>
    </citation>
    <scope>NUCLEOTIDE SEQUENCE [LARGE SCALE GENOMIC DNA]</scope>
    <source>
        <strain evidence="11 12">CGMCC 1.7049</strain>
    </source>
</reference>
<dbReference type="GO" id="GO:0005886">
    <property type="term" value="C:plasma membrane"/>
    <property type="evidence" value="ECO:0007669"/>
    <property type="project" value="UniProtKB-SubCell"/>
</dbReference>
<evidence type="ECO:0000256" key="7">
    <source>
        <dbReference type="ARBA" id="ARBA00023136"/>
    </source>
</evidence>
<evidence type="ECO:0000256" key="2">
    <source>
        <dbReference type="ARBA" id="ARBA00005417"/>
    </source>
</evidence>
<name>A0A1M5ML39_9GAMM</name>
<dbReference type="NCBIfam" id="TIGR01727">
    <property type="entry name" value="oligo_HPY"/>
    <property type="match status" value="1"/>
</dbReference>
<keyword evidence="4" id="KW-1003">Cell membrane</keyword>
<dbReference type="CDD" id="cd03257">
    <property type="entry name" value="ABC_NikE_OppD_transporters"/>
    <property type="match status" value="1"/>
</dbReference>
<dbReference type="GO" id="GO:0055085">
    <property type="term" value="P:transmembrane transport"/>
    <property type="evidence" value="ECO:0007669"/>
    <property type="project" value="UniProtKB-ARBA"/>
</dbReference>
<evidence type="ECO:0000256" key="4">
    <source>
        <dbReference type="ARBA" id="ARBA00022475"/>
    </source>
</evidence>
<comment type="subcellular location">
    <subcellularLocation>
        <location evidence="1">Cell inner membrane</location>
        <topology evidence="1">Peripheral membrane protein</topology>
    </subcellularLocation>
</comment>
<evidence type="ECO:0000256" key="3">
    <source>
        <dbReference type="ARBA" id="ARBA00022448"/>
    </source>
</evidence>
<dbReference type="GO" id="GO:0005524">
    <property type="term" value="F:ATP binding"/>
    <property type="evidence" value="ECO:0007669"/>
    <property type="project" value="UniProtKB-KW"/>
</dbReference>
<feature type="domain" description="ABC transporter" evidence="10">
    <location>
        <begin position="14"/>
        <end position="263"/>
    </location>
</feature>
<dbReference type="EMBL" id="FQWZ01000003">
    <property type="protein sequence ID" value="SHG77483.1"/>
    <property type="molecule type" value="Genomic_DNA"/>
</dbReference>
<organism evidence="11 12">
    <name type="scientific">Hydrocarboniphaga daqingensis</name>
    <dbReference type="NCBI Taxonomy" id="490188"/>
    <lineage>
        <taxon>Bacteria</taxon>
        <taxon>Pseudomonadati</taxon>
        <taxon>Pseudomonadota</taxon>
        <taxon>Gammaproteobacteria</taxon>
        <taxon>Nevskiales</taxon>
        <taxon>Nevskiaceae</taxon>
        <taxon>Hydrocarboniphaga</taxon>
    </lineage>
</organism>
<evidence type="ECO:0000256" key="1">
    <source>
        <dbReference type="ARBA" id="ARBA00004417"/>
    </source>
</evidence>
<dbReference type="PANTHER" id="PTHR43297:SF2">
    <property type="entry name" value="DIPEPTIDE TRANSPORT ATP-BINDING PROTEIN DPPD"/>
    <property type="match status" value="1"/>
</dbReference>
<evidence type="ECO:0000259" key="10">
    <source>
        <dbReference type="PROSITE" id="PS50893"/>
    </source>
</evidence>
<keyword evidence="3" id="KW-0813">Transport</keyword>
<dbReference type="Gene3D" id="3.40.50.300">
    <property type="entry name" value="P-loop containing nucleotide triphosphate hydrolases"/>
    <property type="match status" value="1"/>
</dbReference>
<dbReference type="PROSITE" id="PS50893">
    <property type="entry name" value="ABC_TRANSPORTER_2"/>
    <property type="match status" value="1"/>
</dbReference>
<dbReference type="InterPro" id="IPR027417">
    <property type="entry name" value="P-loop_NTPase"/>
</dbReference>
<dbReference type="AlphaFoldDB" id="A0A1M5ML39"/>
<evidence type="ECO:0000313" key="12">
    <source>
        <dbReference type="Proteomes" id="UP000199758"/>
    </source>
</evidence>
<dbReference type="SMART" id="SM00382">
    <property type="entry name" value="AAA"/>
    <property type="match status" value="1"/>
</dbReference>
<accession>A0A1M5ML39</accession>
<sequence length="338" mass="36205">MNPSPPTPALSPLLRVRDLCVRHATADGGTETVSGVAFDVPAGGAVGIVGESGSGKSQTALALIGLHGPSTRVQGSIRFDGDELLALDPAAFRRLRGARIGTVFQDPMSSLNPYRRIGMQLAEVLETHRGATRSAAWAAAARALDAVRVSSPLQRLQQYPHELSGGMRQRVTIAMAIIAGPQLLIADEPTTALDPTVQVQILELLDQLRREQGLALLLITHDLGVVARLCEQTLVMVSGNLVEAGPTRELLSAPRHPYTAALLRARPSIHHPPGMPLNGLPGQPTLAHESGQGCRFAARCERVQPDCIALPLYRQTHDAAEQRVLLCRHPLRPFAPHV</sequence>
<dbReference type="STRING" id="490188.SAMN04488068_1301"/>
<dbReference type="InterPro" id="IPR017871">
    <property type="entry name" value="ABC_transporter-like_CS"/>
</dbReference>
<keyword evidence="7" id="KW-0472">Membrane</keyword>
<dbReference type="GO" id="GO:0015833">
    <property type="term" value="P:peptide transport"/>
    <property type="evidence" value="ECO:0007669"/>
    <property type="project" value="InterPro"/>
</dbReference>
<dbReference type="GO" id="GO:0016887">
    <property type="term" value="F:ATP hydrolysis activity"/>
    <property type="evidence" value="ECO:0007669"/>
    <property type="project" value="InterPro"/>
</dbReference>
<evidence type="ECO:0000313" key="11">
    <source>
        <dbReference type="EMBL" id="SHG77483.1"/>
    </source>
</evidence>
<evidence type="ECO:0000256" key="5">
    <source>
        <dbReference type="ARBA" id="ARBA00022741"/>
    </source>
</evidence>
<dbReference type="EC" id="7.4.2.9" evidence="8"/>
<comment type="similarity">
    <text evidence="2">Belongs to the ABC transporter superfamily.</text>
</comment>
<gene>
    <name evidence="11" type="ORF">SAMN04488068_1301</name>
</gene>
<keyword evidence="12" id="KW-1185">Reference proteome</keyword>
<evidence type="ECO:0000256" key="6">
    <source>
        <dbReference type="ARBA" id="ARBA00022840"/>
    </source>
</evidence>
<dbReference type="Proteomes" id="UP000199758">
    <property type="component" value="Unassembled WGS sequence"/>
</dbReference>
<keyword evidence="6 11" id="KW-0067">ATP-binding</keyword>
<dbReference type="InterPro" id="IPR003593">
    <property type="entry name" value="AAA+_ATPase"/>
</dbReference>
<dbReference type="RefSeq" id="WP_084083214.1">
    <property type="nucleotide sequence ID" value="NZ_FQWZ01000003.1"/>
</dbReference>
<dbReference type="PANTHER" id="PTHR43297">
    <property type="entry name" value="OLIGOPEPTIDE TRANSPORT ATP-BINDING PROTEIN APPD"/>
    <property type="match status" value="1"/>
</dbReference>
<dbReference type="OrthoDB" id="9784450at2"/>
<protein>
    <recommendedName>
        <fullName evidence="8">ABC-type dipeptide transporter</fullName>
        <ecNumber evidence="8">7.4.2.9</ecNumber>
    </recommendedName>
</protein>
<dbReference type="Pfam" id="PF08352">
    <property type="entry name" value="oligo_HPY"/>
    <property type="match status" value="1"/>
</dbReference>
<evidence type="ECO:0000256" key="9">
    <source>
        <dbReference type="ARBA" id="ARBA00047356"/>
    </source>
</evidence>
<dbReference type="PROSITE" id="PS00211">
    <property type="entry name" value="ABC_TRANSPORTER_1"/>
    <property type="match status" value="1"/>
</dbReference>
<dbReference type="SUPFAM" id="SSF52540">
    <property type="entry name" value="P-loop containing nucleoside triphosphate hydrolases"/>
    <property type="match status" value="1"/>
</dbReference>
<proteinExistence type="inferred from homology"/>
<evidence type="ECO:0000256" key="8">
    <source>
        <dbReference type="ARBA" id="ARBA00038852"/>
    </source>
</evidence>
<dbReference type="InterPro" id="IPR003439">
    <property type="entry name" value="ABC_transporter-like_ATP-bd"/>
</dbReference>
<comment type="catalytic activity">
    <reaction evidence="9">
        <text>a dipeptide(out) + ATP + H2O = a dipeptide(in) + ADP + phosphate + H(+)</text>
        <dbReference type="Rhea" id="RHEA:23120"/>
        <dbReference type="ChEBI" id="CHEBI:15377"/>
        <dbReference type="ChEBI" id="CHEBI:15378"/>
        <dbReference type="ChEBI" id="CHEBI:30616"/>
        <dbReference type="ChEBI" id="CHEBI:43474"/>
        <dbReference type="ChEBI" id="CHEBI:90799"/>
        <dbReference type="ChEBI" id="CHEBI:456216"/>
        <dbReference type="EC" id="7.4.2.9"/>
    </reaction>
</comment>
<dbReference type="Pfam" id="PF00005">
    <property type="entry name" value="ABC_tran"/>
    <property type="match status" value="1"/>
</dbReference>